<sequence>MLIPIPCVVMRGGTSKGPFFLIDDLPHDEATRNRVLLAAMGSPDRRQIDGLGGGDSLTSKVVMVSKSARPDIDVEYLFAQVSIDSETVDTSPNCGNMLAGVAPFAIEHGLVAAAMPTTRVRVFNRNTGKVVEAVVQTPGGKVNYEGDVHIDGVPGSGAPILLNFLDAAGAKTGRLLPTGRVQDVIDGVPVSCVDFSSPIVFIAAASLGKSGYESKAQLDEDSAMLARLEAIRLQAAQRMGMGDVRGKVLPKVVLLAKPAHGGQISSRYFVPWNCHAAHAVTGALCVAAACSIPGTIAAELVQPDAAQPGLIGIEHPSGRLDTRVQIDGRDGDGLPLIRSAGVVRTAKPIVSGVVYVPGSAWEATA</sequence>
<keyword evidence="4" id="KW-1185">Reference proteome</keyword>
<comment type="caution">
    <text evidence="3">The sequence shown here is derived from an EMBL/GenBank/DDBJ whole genome shotgun (WGS) entry which is preliminary data.</text>
</comment>
<proteinExistence type="inferred from homology"/>
<dbReference type="PANTHER" id="PTHR43709:SF3">
    <property type="entry name" value="ISOMERASE YBHH-RELATED"/>
    <property type="match status" value="1"/>
</dbReference>
<dbReference type="PANTHER" id="PTHR43709">
    <property type="entry name" value="ACONITATE ISOMERASE-RELATED"/>
    <property type="match status" value="1"/>
</dbReference>
<evidence type="ECO:0000256" key="1">
    <source>
        <dbReference type="ARBA" id="ARBA00007673"/>
    </source>
</evidence>
<comment type="similarity">
    <text evidence="1">Belongs to the PrpF family.</text>
</comment>
<dbReference type="InterPro" id="IPR047687">
    <property type="entry name" value="OMA_tautomer-like"/>
</dbReference>
<dbReference type="Gene3D" id="3.10.310.10">
    <property type="entry name" value="Diaminopimelate Epimerase, Chain A, domain 1"/>
    <property type="match status" value="2"/>
</dbReference>
<name>A0ABQ2YKJ4_9NEIS</name>
<evidence type="ECO:0000313" key="4">
    <source>
        <dbReference type="Proteomes" id="UP000600877"/>
    </source>
</evidence>
<reference evidence="4" key="1">
    <citation type="journal article" date="2019" name="Int. J. Syst. Evol. Microbiol.">
        <title>The Global Catalogue of Microorganisms (GCM) 10K type strain sequencing project: providing services to taxonomists for standard genome sequencing and annotation.</title>
        <authorList>
            <consortium name="The Broad Institute Genomics Platform"/>
            <consortium name="The Broad Institute Genome Sequencing Center for Infectious Disease"/>
            <person name="Wu L."/>
            <person name="Ma J."/>
        </authorList>
    </citation>
    <scope>NUCLEOTIDE SEQUENCE [LARGE SCALE GENOMIC DNA]</scope>
    <source>
        <strain evidence="4">KCTC 32041</strain>
    </source>
</reference>
<evidence type="ECO:0000256" key="2">
    <source>
        <dbReference type="ARBA" id="ARBA00023235"/>
    </source>
</evidence>
<dbReference type="EMBL" id="BMYW01000003">
    <property type="protein sequence ID" value="GGX85963.1"/>
    <property type="molecule type" value="Genomic_DNA"/>
</dbReference>
<dbReference type="RefSeq" id="WP_189373251.1">
    <property type="nucleotide sequence ID" value="NZ_BMYW01000003.1"/>
</dbReference>
<dbReference type="SUPFAM" id="SSF54506">
    <property type="entry name" value="Diaminopimelate epimerase-like"/>
    <property type="match status" value="2"/>
</dbReference>
<evidence type="ECO:0000313" key="3">
    <source>
        <dbReference type="EMBL" id="GGX85963.1"/>
    </source>
</evidence>
<gene>
    <name evidence="3" type="ORF">GCM10011290_12150</name>
</gene>
<dbReference type="GO" id="GO:0016853">
    <property type="term" value="F:isomerase activity"/>
    <property type="evidence" value="ECO:0007669"/>
    <property type="project" value="UniProtKB-KW"/>
</dbReference>
<organism evidence="3 4">
    <name type="scientific">Vogesella alkaliphila</name>
    <dbReference type="NCBI Taxonomy" id="1193621"/>
    <lineage>
        <taxon>Bacteria</taxon>
        <taxon>Pseudomonadati</taxon>
        <taxon>Pseudomonadota</taxon>
        <taxon>Betaproteobacteria</taxon>
        <taxon>Neisseriales</taxon>
        <taxon>Chromobacteriaceae</taxon>
        <taxon>Vogesella</taxon>
    </lineage>
</organism>
<keyword evidence="2 3" id="KW-0413">Isomerase</keyword>
<dbReference type="InterPro" id="IPR007400">
    <property type="entry name" value="PrpF-like"/>
</dbReference>
<dbReference type="NCBIfam" id="NF033377">
    <property type="entry name" value="OMA_tautomer"/>
    <property type="match status" value="1"/>
</dbReference>
<dbReference type="Pfam" id="PF04303">
    <property type="entry name" value="PrpF"/>
    <property type="match status" value="1"/>
</dbReference>
<dbReference type="Proteomes" id="UP000600877">
    <property type="component" value="Unassembled WGS sequence"/>
</dbReference>
<protein>
    <submittedName>
        <fullName evidence="3">PrpF family isomerase</fullName>
    </submittedName>
</protein>
<accession>A0ABQ2YKJ4</accession>